<dbReference type="AlphaFoldDB" id="A0A0G9AHX5"/>
<dbReference type="InterPro" id="IPR036250">
    <property type="entry name" value="AcylCo_DH-like_C"/>
</dbReference>
<gene>
    <name evidence="17" type="ORF">DB769_07525</name>
    <name evidence="16" type="ORF">G3W61_03210</name>
    <name evidence="15" type="ORF">XP315_15560</name>
</gene>
<dbReference type="Pfam" id="PF02771">
    <property type="entry name" value="Acyl-CoA_dh_N"/>
    <property type="match status" value="1"/>
</dbReference>
<organism evidence="16 20">
    <name type="scientific">Xanthomonas perforans</name>
    <dbReference type="NCBI Taxonomy" id="442694"/>
    <lineage>
        <taxon>Bacteria</taxon>
        <taxon>Pseudomonadati</taxon>
        <taxon>Pseudomonadota</taxon>
        <taxon>Gammaproteobacteria</taxon>
        <taxon>Lysobacterales</taxon>
        <taxon>Lysobacteraceae</taxon>
        <taxon>Xanthomonas</taxon>
    </lineage>
</organism>
<feature type="domain" description="Acyl-CoA dehydrogenase/oxidase C-terminal" evidence="11">
    <location>
        <begin position="284"/>
        <end position="451"/>
    </location>
</feature>
<dbReference type="EMBL" id="JZUY01000044">
    <property type="protein sequence ID" value="KLC03968.1"/>
    <property type="molecule type" value="Genomic_DNA"/>
</dbReference>
<dbReference type="EMBL" id="PUUL01000036">
    <property type="protein sequence ID" value="RXD54997.1"/>
    <property type="molecule type" value="Genomic_DNA"/>
</dbReference>
<dbReference type="FunFam" id="2.40.110.10:FF:000031">
    <property type="entry name" value="Acyl-CoA dehydrogenase, putative"/>
    <property type="match status" value="1"/>
</dbReference>
<evidence type="ECO:0000313" key="15">
    <source>
        <dbReference type="EMBL" id="KLC03968.1"/>
    </source>
</evidence>
<dbReference type="Pfam" id="PF00441">
    <property type="entry name" value="Acyl-CoA_dh_1"/>
    <property type="match status" value="1"/>
</dbReference>
<dbReference type="Gene3D" id="2.40.110.10">
    <property type="entry name" value="Butyryl-CoA Dehydrogenase, subunit A, domain 2"/>
    <property type="match status" value="1"/>
</dbReference>
<dbReference type="InterPro" id="IPR006091">
    <property type="entry name" value="Acyl-CoA_Oxase/DH_mid-dom"/>
</dbReference>
<evidence type="ECO:0000259" key="13">
    <source>
        <dbReference type="Pfam" id="PF02771"/>
    </source>
</evidence>
<feature type="domain" description="Acyl-CoA dehydrogenase/oxidase N-terminal" evidence="13">
    <location>
        <begin position="81"/>
        <end position="158"/>
    </location>
</feature>
<comment type="similarity">
    <text evidence="2 10">Belongs to the acyl-CoA dehydrogenase family.</text>
</comment>
<evidence type="ECO:0000256" key="2">
    <source>
        <dbReference type="ARBA" id="ARBA00009347"/>
    </source>
</evidence>
<evidence type="ECO:0000259" key="12">
    <source>
        <dbReference type="Pfam" id="PF02770"/>
    </source>
</evidence>
<evidence type="ECO:0000259" key="11">
    <source>
        <dbReference type="Pfam" id="PF00441"/>
    </source>
</evidence>
<evidence type="ECO:0000256" key="10">
    <source>
        <dbReference type="RuleBase" id="RU362125"/>
    </source>
</evidence>
<evidence type="ECO:0000313" key="16">
    <source>
        <dbReference type="EMBL" id="NEL75271.1"/>
    </source>
</evidence>
<evidence type="ECO:0000256" key="8">
    <source>
        <dbReference type="ARBA" id="ARBA00066694"/>
    </source>
</evidence>
<evidence type="ECO:0000256" key="4">
    <source>
        <dbReference type="ARBA" id="ARBA00022827"/>
    </source>
</evidence>
<dbReference type="GO" id="GO:0050660">
    <property type="term" value="F:flavin adenine dinucleotide binding"/>
    <property type="evidence" value="ECO:0007669"/>
    <property type="project" value="InterPro"/>
</dbReference>
<keyword evidence="3 10" id="KW-0285">Flavoprotein</keyword>
<comment type="catalytic activity">
    <reaction evidence="6">
        <text>3-(methylsulfanyl)propanoyl-CoA + oxidized [electron-transfer flavoprotein] + H(+) = 3-(methylsulfanyl)acryloyl-CoA + reduced [electron-transfer flavoprotein]</text>
        <dbReference type="Rhea" id="RHEA:52612"/>
        <dbReference type="Rhea" id="RHEA-COMP:10685"/>
        <dbReference type="Rhea" id="RHEA-COMP:10686"/>
        <dbReference type="ChEBI" id="CHEBI:15378"/>
        <dbReference type="ChEBI" id="CHEBI:57692"/>
        <dbReference type="ChEBI" id="CHEBI:58307"/>
        <dbReference type="ChEBI" id="CHEBI:82815"/>
        <dbReference type="ChEBI" id="CHEBI:84994"/>
        <dbReference type="EC" id="1.3.99.41"/>
    </reaction>
    <physiologicalReaction direction="left-to-right" evidence="6">
        <dbReference type="Rhea" id="RHEA:52613"/>
    </physiologicalReaction>
</comment>
<keyword evidence="4 10" id="KW-0274">FAD</keyword>
<dbReference type="PANTHER" id="PTHR42803:SF1">
    <property type="entry name" value="BROAD-SPECIFICITY LINEAR ACYL-COA DEHYDROGENASE FADE5"/>
    <property type="match status" value="1"/>
</dbReference>
<dbReference type="GO" id="GO:0016627">
    <property type="term" value="F:oxidoreductase activity, acting on the CH-CH group of donors"/>
    <property type="evidence" value="ECO:0007669"/>
    <property type="project" value="InterPro"/>
</dbReference>
<reference evidence="16 20" key="3">
    <citation type="submission" date="2019-11" db="EMBL/GenBank/DDBJ databases">
        <title>Genome-resolved metagenomics to study the prevalence of co-infection and intraspecific heterogeneity among plant pathogen metapopulations.</title>
        <authorList>
            <person name="Newberry E."/>
            <person name="Bhandari R."/>
            <person name="Kemble J."/>
            <person name="Sikora E."/>
            <person name="Potnis N."/>
        </authorList>
    </citation>
    <scope>NUCLEOTIDE SEQUENCE [LARGE SCALE GENOMIC DNA]</scope>
    <source>
        <strain evidence="16">Xp_Tom_Tuscaloosa_18b</strain>
    </source>
</reference>
<dbReference type="KEGG" id="xpe:BJD13_03660"/>
<evidence type="ECO:0000256" key="7">
    <source>
        <dbReference type="ARBA" id="ARBA00058683"/>
    </source>
</evidence>
<evidence type="ECO:0000313" key="18">
    <source>
        <dbReference type="Proteomes" id="UP000035369"/>
    </source>
</evidence>
<evidence type="ECO:0000256" key="5">
    <source>
        <dbReference type="ARBA" id="ARBA00023002"/>
    </source>
</evidence>
<proteinExistence type="inferred from homology"/>
<dbReference type="InterPro" id="IPR009100">
    <property type="entry name" value="AcylCoA_DH/oxidase_NM_dom_sf"/>
</dbReference>
<protein>
    <recommendedName>
        <fullName evidence="9">3-methylmercaptopropionyl-CoA dehydrogenase</fullName>
        <ecNumber evidence="8">1.3.99.41</ecNumber>
    </recommendedName>
</protein>
<dbReference type="EC" id="1.3.99.41" evidence="8"/>
<dbReference type="Proteomes" id="UP000471082">
    <property type="component" value="Unassembled WGS sequence"/>
</dbReference>
<dbReference type="InterPro" id="IPR013786">
    <property type="entry name" value="AcylCoA_DH/ox_N"/>
</dbReference>
<dbReference type="Proteomes" id="UP000289372">
    <property type="component" value="Unassembled WGS sequence"/>
</dbReference>
<dbReference type="Pfam" id="PF02770">
    <property type="entry name" value="Acyl-CoA_dh_M"/>
    <property type="match status" value="1"/>
</dbReference>
<dbReference type="RefSeq" id="WP_008571388.1">
    <property type="nucleotide sequence ID" value="NZ_CP018475.1"/>
</dbReference>
<comment type="function">
    <text evidence="7">Involved in the assimilation of dimethylsulphoniopropionate (DMSP), an important compound in the fixation of carbon in marine phytoplankton, by mediating the conversion of 3-(methylthio)propanoyl-CoA (MMPA-CoA) to 3-(methylthio)acryloyl-CoA (MTA-CoA).</text>
</comment>
<dbReference type="Gene3D" id="1.10.540.10">
    <property type="entry name" value="Acyl-CoA dehydrogenase/oxidase, N-terminal domain"/>
    <property type="match status" value="1"/>
</dbReference>
<evidence type="ECO:0000256" key="1">
    <source>
        <dbReference type="ARBA" id="ARBA00001974"/>
    </source>
</evidence>
<evidence type="ECO:0000313" key="20">
    <source>
        <dbReference type="Proteomes" id="UP000471082"/>
    </source>
</evidence>
<comment type="caution">
    <text evidence="16">The sequence shown here is derived from an EMBL/GenBank/DDBJ whole genome shotgun (WGS) entry which is preliminary data.</text>
</comment>
<dbReference type="SUPFAM" id="SSF56645">
    <property type="entry name" value="Acyl-CoA dehydrogenase NM domain-like"/>
    <property type="match status" value="1"/>
</dbReference>
<dbReference type="PANTHER" id="PTHR42803">
    <property type="entry name" value="ACYL-COA DEHYDROGENASE"/>
    <property type="match status" value="1"/>
</dbReference>
<evidence type="ECO:0000259" key="14">
    <source>
        <dbReference type="Pfam" id="PF12806"/>
    </source>
</evidence>
<accession>A0A0G9AHX5</accession>
<feature type="domain" description="Acyl-CoA oxidase/dehydrogenase middle" evidence="12">
    <location>
        <begin position="164"/>
        <end position="272"/>
    </location>
</feature>
<evidence type="ECO:0000256" key="6">
    <source>
        <dbReference type="ARBA" id="ARBA00051388"/>
    </source>
</evidence>
<feature type="domain" description="Acetyl-CoA dehydrogenase-like C-terminal" evidence="14">
    <location>
        <begin position="468"/>
        <end position="589"/>
    </location>
</feature>
<dbReference type="InterPro" id="IPR037069">
    <property type="entry name" value="AcylCoA_DH/ox_N_sf"/>
</dbReference>
<evidence type="ECO:0000256" key="9">
    <source>
        <dbReference type="ARBA" id="ARBA00069043"/>
    </source>
</evidence>
<reference evidence="17 19" key="2">
    <citation type="submission" date="2018-02" db="EMBL/GenBank/DDBJ databases">
        <title>Characterization of Xanthomonas diversity in transplant houses and field plants.</title>
        <authorList>
            <person name="Abrahamian P."/>
            <person name="Timilsina S."/>
            <person name="Minsavage G.V."/>
            <person name="Goss E.M."/>
            <person name="Jones J.B."/>
            <person name="Vallad G.E."/>
        </authorList>
    </citation>
    <scope>NUCLEOTIDE SEQUENCE [LARGE SCALE GENOMIC DNA]</scope>
    <source>
        <strain evidence="17 19">GEV2132</strain>
    </source>
</reference>
<dbReference type="InterPro" id="IPR052166">
    <property type="entry name" value="Diverse_Acyl-CoA_DH"/>
</dbReference>
<dbReference type="GeneID" id="61779407"/>
<dbReference type="InterPro" id="IPR009075">
    <property type="entry name" value="AcylCo_DH/oxidase_C"/>
</dbReference>
<dbReference type="InterPro" id="IPR025878">
    <property type="entry name" value="Acyl-CoA_dh-like_C_dom"/>
</dbReference>
<dbReference type="Gene3D" id="1.20.140.10">
    <property type="entry name" value="Butyryl-CoA Dehydrogenase, subunit A, domain 3"/>
    <property type="match status" value="1"/>
</dbReference>
<keyword evidence="5 10" id="KW-0560">Oxidoreductase</keyword>
<comment type="cofactor">
    <cofactor evidence="1 10">
        <name>FAD</name>
        <dbReference type="ChEBI" id="CHEBI:57692"/>
    </cofactor>
</comment>
<name>A0A0G9AHX5_XANPE</name>
<reference evidence="15 18" key="1">
    <citation type="submission" date="2015-02" db="EMBL/GenBank/DDBJ databases">
        <title>Whole genome sequencing of multiple isolates of three species of pepper and tomato-infecting xanthomonads reveals genetic diversity in field strains and pinpoints effectors responsible for host specificity.</title>
        <authorList>
            <person name="Schwartz A."/>
            <person name="Dahlbeck D."/>
            <person name="Staskawicz B."/>
            <person name="Bart R."/>
            <person name="Potnis N."/>
            <person name="Minsavage G."/>
            <person name="Timilsina S."/>
            <person name="Goss E."/>
            <person name="Jones J."/>
            <person name="Vallad G."/>
            <person name="Barak J."/>
            <person name="Miller S."/>
            <person name="Ritchie D."/>
            <person name="Martins J.Jr."/>
            <person name="Patane J.S."/>
            <person name="Setubal J.C."/>
        </authorList>
    </citation>
    <scope>NUCLEOTIDE SEQUENCE [LARGE SCALE GENOMIC DNA]</scope>
    <source>
        <strain evidence="15 18">Xp3-15</strain>
    </source>
</reference>
<evidence type="ECO:0000256" key="3">
    <source>
        <dbReference type="ARBA" id="ARBA00022630"/>
    </source>
</evidence>
<evidence type="ECO:0000313" key="17">
    <source>
        <dbReference type="EMBL" id="RXD54997.1"/>
    </source>
</evidence>
<dbReference type="InterPro" id="IPR046373">
    <property type="entry name" value="Acyl-CoA_Oxase/DH_mid-dom_sf"/>
</dbReference>
<keyword evidence="18" id="KW-1185">Reference proteome</keyword>
<dbReference type="Pfam" id="PF12806">
    <property type="entry name" value="Acyl-CoA_dh_C"/>
    <property type="match status" value="1"/>
</dbReference>
<sequence>MSSYTAPLTDFRFALHDVLGAHALFARLGYTEASTDIIDAVLEEAGRFTSQVLAPLNSVGDEIGCAFDKSTHAVTTPPGFRAAYDQFVEGGWNGLTAEPQFGGQGMPHTLGVPLSEMINAANLAWGNFPLLSHGAMEALRQHGETWQQDVFLKPLIDGRWTGTMCLTEPHCGTDLGLLKTRAEPNPDGSYAITGTKIFITAGEHDLTDNIVHLVLAKLPDAPAGAKGISLFVTPKFKVGRDGSVGERNALHCGSIEHKMGIKGSVTCVMNFEGAQGYLVGQPHKGLQAMFTMMNTARLSVGLQGIGLSERAYQNALRYSRERLQSRALSGAKFPDKPADPIIVHPDVRRMLLTIKSLTEGSRLLALHAASLVDVAHRGESERERADAETLVSFLTPISKACQTEWSIENTYHALQCFGGHGYIREYGMEQLARDARITTIYEGTTGIQALDLIGRKTAASQAAGLKLFLADVETFANAQDGNAALAEFIKPLRDKCSEWAMLTRDVLDRAARNPDELGAASHDYLFYSGYVVLAYWWARSVAAADASAHSEDFKRAKRETARFYFARILPRTLTHAAAIRSGAAPLMTLEAELFGEG</sequence>
<evidence type="ECO:0000313" key="19">
    <source>
        <dbReference type="Proteomes" id="UP000289372"/>
    </source>
</evidence>
<dbReference type="EMBL" id="JAAGYU010000008">
    <property type="protein sequence ID" value="NEL75271.1"/>
    <property type="molecule type" value="Genomic_DNA"/>
</dbReference>
<dbReference type="Proteomes" id="UP000035369">
    <property type="component" value="Unassembled WGS sequence"/>
</dbReference>
<dbReference type="SUPFAM" id="SSF47203">
    <property type="entry name" value="Acyl-CoA dehydrogenase C-terminal domain-like"/>
    <property type="match status" value="1"/>
</dbReference>